<dbReference type="InterPro" id="IPR025296">
    <property type="entry name" value="DUF4158"/>
</dbReference>
<gene>
    <name evidence="3" type="ORF">ACFPH6_49445</name>
</gene>
<dbReference type="Pfam" id="PF13700">
    <property type="entry name" value="DUF4158"/>
    <property type="match status" value="1"/>
</dbReference>
<dbReference type="EMBL" id="JBHSFG010000120">
    <property type="protein sequence ID" value="MFC4472410.1"/>
    <property type="molecule type" value="Genomic_DNA"/>
</dbReference>
<comment type="caution">
    <text evidence="3">The sequence shown here is derived from an EMBL/GenBank/DDBJ whole genome shotgun (WGS) entry which is preliminary data.</text>
</comment>
<evidence type="ECO:0000313" key="4">
    <source>
        <dbReference type="Proteomes" id="UP001596012"/>
    </source>
</evidence>
<proteinExistence type="predicted"/>
<feature type="domain" description="DUF4158" evidence="2">
    <location>
        <begin position="23"/>
        <end position="70"/>
    </location>
</feature>
<evidence type="ECO:0000313" key="3">
    <source>
        <dbReference type="EMBL" id="MFC4472410.1"/>
    </source>
</evidence>
<reference evidence="4" key="1">
    <citation type="journal article" date="2019" name="Int. J. Syst. Evol. Microbiol.">
        <title>The Global Catalogue of Microorganisms (GCM) 10K type strain sequencing project: providing services to taxonomists for standard genome sequencing and annotation.</title>
        <authorList>
            <consortium name="The Broad Institute Genomics Platform"/>
            <consortium name="The Broad Institute Genome Sequencing Center for Infectious Disease"/>
            <person name="Wu L."/>
            <person name="Ma J."/>
        </authorList>
    </citation>
    <scope>NUCLEOTIDE SEQUENCE [LARGE SCALE GENOMIC DNA]</scope>
    <source>
        <strain evidence="4">DT43</strain>
    </source>
</reference>
<dbReference type="Proteomes" id="UP001596012">
    <property type="component" value="Unassembled WGS sequence"/>
</dbReference>
<name>A0ABV8Z5Y0_9ACTN</name>
<organism evidence="3 4">
    <name type="scientific">Streptomyces xiangluensis</name>
    <dbReference type="NCBI Taxonomy" id="2665720"/>
    <lineage>
        <taxon>Bacteria</taxon>
        <taxon>Bacillati</taxon>
        <taxon>Actinomycetota</taxon>
        <taxon>Actinomycetes</taxon>
        <taxon>Kitasatosporales</taxon>
        <taxon>Streptomycetaceae</taxon>
        <taxon>Streptomyces</taxon>
    </lineage>
</organism>
<sequence>MADTPPEPEPPPIIVVLPDGQEFSKGRRSHNRLGWAVQWGTVRMLGTFLSTPADVPPGVAAFVAEQLETGGEMRGPLTGHRVSPRPSSHGNCAVQADKVFRVRLPHVGPEAFLDHGEPEVAPLR</sequence>
<accession>A0ABV8Z5Y0</accession>
<evidence type="ECO:0000256" key="1">
    <source>
        <dbReference type="SAM" id="MobiDB-lite"/>
    </source>
</evidence>
<dbReference type="RefSeq" id="WP_386356163.1">
    <property type="nucleotide sequence ID" value="NZ_JBHSFG010000120.1"/>
</dbReference>
<protein>
    <submittedName>
        <fullName evidence="3">DUF4158 domain-containing protein</fullName>
    </submittedName>
</protein>
<feature type="region of interest" description="Disordered" evidence="1">
    <location>
        <begin position="71"/>
        <end position="91"/>
    </location>
</feature>
<keyword evidence="4" id="KW-1185">Reference proteome</keyword>
<evidence type="ECO:0000259" key="2">
    <source>
        <dbReference type="Pfam" id="PF13700"/>
    </source>
</evidence>